<proteinExistence type="predicted"/>
<keyword evidence="7" id="KW-1185">Reference proteome</keyword>
<evidence type="ECO:0000256" key="3">
    <source>
        <dbReference type="ARBA" id="ARBA00022827"/>
    </source>
</evidence>
<evidence type="ECO:0000313" key="6">
    <source>
        <dbReference type="EMBL" id="RUL85934.1"/>
    </source>
</evidence>
<evidence type="ECO:0000313" key="7">
    <source>
        <dbReference type="Proteomes" id="UP000280296"/>
    </source>
</evidence>
<dbReference type="SUPFAM" id="SSF51905">
    <property type="entry name" value="FAD/NAD(P)-binding domain"/>
    <property type="match status" value="1"/>
</dbReference>
<dbReference type="Gene3D" id="3.50.50.60">
    <property type="entry name" value="FAD/NAD(P)-binding domain"/>
    <property type="match status" value="1"/>
</dbReference>
<dbReference type="Pfam" id="PF03486">
    <property type="entry name" value="HI0933_like"/>
    <property type="match status" value="2"/>
</dbReference>
<organism evidence="6 7">
    <name type="scientific">Tautonia sociabilis</name>
    <dbReference type="NCBI Taxonomy" id="2080755"/>
    <lineage>
        <taxon>Bacteria</taxon>
        <taxon>Pseudomonadati</taxon>
        <taxon>Planctomycetota</taxon>
        <taxon>Planctomycetia</taxon>
        <taxon>Isosphaerales</taxon>
        <taxon>Isosphaeraceae</taxon>
        <taxon>Tautonia</taxon>
    </lineage>
</organism>
<protein>
    <submittedName>
        <fullName evidence="6">NAD(P)/FAD-dependent oxidoreductase</fullName>
    </submittedName>
</protein>
<evidence type="ECO:0000259" key="5">
    <source>
        <dbReference type="Pfam" id="PF22780"/>
    </source>
</evidence>
<feature type="domain" description="RsdA/BaiN/AoA(So)-like Rossmann fold-like" evidence="4">
    <location>
        <begin position="9"/>
        <end position="64"/>
    </location>
</feature>
<dbReference type="Proteomes" id="UP000280296">
    <property type="component" value="Unassembled WGS sequence"/>
</dbReference>
<dbReference type="Pfam" id="PF22780">
    <property type="entry name" value="HI0933_like_1st"/>
    <property type="match status" value="1"/>
</dbReference>
<name>A0A432MGP2_9BACT</name>
<comment type="cofactor">
    <cofactor evidence="1">
        <name>FAD</name>
        <dbReference type="ChEBI" id="CHEBI:57692"/>
    </cofactor>
</comment>
<feature type="domain" description="RsdA/BaiN/AoA(So)-like Rossmann fold-like" evidence="4">
    <location>
        <begin position="90"/>
        <end position="434"/>
    </location>
</feature>
<dbReference type="InterPro" id="IPR036188">
    <property type="entry name" value="FAD/NAD-bd_sf"/>
</dbReference>
<dbReference type="InterPro" id="IPR055178">
    <property type="entry name" value="RsdA/BaiN/AoA(So)-like_dom"/>
</dbReference>
<evidence type="ECO:0000256" key="2">
    <source>
        <dbReference type="ARBA" id="ARBA00022630"/>
    </source>
</evidence>
<keyword evidence="2" id="KW-0285">Flavoprotein</keyword>
<dbReference type="InterPro" id="IPR004792">
    <property type="entry name" value="BaiN-like"/>
</dbReference>
<dbReference type="OrthoDB" id="9773233at2"/>
<comment type="caution">
    <text evidence="6">The sequence shown here is derived from an EMBL/GenBank/DDBJ whole genome shotgun (WGS) entry which is preliminary data.</text>
</comment>
<gene>
    <name evidence="6" type="ORF">TsocGM_17350</name>
</gene>
<dbReference type="Gene3D" id="2.40.30.10">
    <property type="entry name" value="Translation factors"/>
    <property type="match status" value="1"/>
</dbReference>
<evidence type="ECO:0000259" key="4">
    <source>
        <dbReference type="Pfam" id="PF03486"/>
    </source>
</evidence>
<keyword evidence="3" id="KW-0274">FAD</keyword>
<accession>A0A432MGP2</accession>
<reference evidence="6 7" key="2">
    <citation type="submission" date="2019-01" db="EMBL/GenBank/DDBJ databases">
        <title>Tautonia sociabilis, a novel thermotolerant planctomycete of Isosphaeraceae family, isolated from a 4000 m deep subterranean habitat.</title>
        <authorList>
            <person name="Kovaleva O.L."/>
            <person name="Elcheninov A.G."/>
            <person name="Van Heerden E."/>
            <person name="Toshchakov S.V."/>
            <person name="Novikov A."/>
            <person name="Bonch-Osmolovskaya E.A."/>
            <person name="Kublanov I.V."/>
        </authorList>
    </citation>
    <scope>NUCLEOTIDE SEQUENCE [LARGE SCALE GENOMIC DNA]</scope>
    <source>
        <strain evidence="6 7">GM2012</strain>
    </source>
</reference>
<dbReference type="InterPro" id="IPR057661">
    <property type="entry name" value="RsdA/BaiN/AoA(So)_Rossmann"/>
</dbReference>
<dbReference type="InterPro" id="IPR023166">
    <property type="entry name" value="BaiN-like_dom_sf"/>
</dbReference>
<sequence>MSVAESIYDVAVLGAGAAGLFAASRAAERGRRVLLVEKNRRPGVKILMSGGTRCNITNARGLKDLSVVSGPIDPAFDPKEARGARGIMLAFGDKGRFLASSLRSLSVERTVALFEAEGVATKIEGNGKVFPVSDRAVDVLDALLRRLVRSGAELRTESPCGGVTTDPDGEGFLVRLPNGSIRARRVVVAVGGRSYPGSGTTGDGYEIARSFGHTIVDPRPALVPIRVEAEWVRELKGITISDAIARILPPSGPALAERREAVLFAHFGLTGPAVLDVSGVVARRDDPGTLSIGLDVLPGDRAEALDARLQADSRTGRRSVAGLLSQDLPKRLALALMRASGVPEDRIGPELGRDERRRLVSSIKALRLPIAGTLGFAKAEVTSGGVSLDEVDPDTLQSRLCPGLHFIGEVLDLDGRIGGYNFQAAWSTGWRCGEVV</sequence>
<dbReference type="NCBIfam" id="TIGR00275">
    <property type="entry name" value="aminoacetone oxidase family FAD-binding enzyme"/>
    <property type="match status" value="1"/>
</dbReference>
<evidence type="ECO:0000256" key="1">
    <source>
        <dbReference type="ARBA" id="ARBA00001974"/>
    </source>
</evidence>
<dbReference type="EMBL" id="RYZH01000035">
    <property type="protein sequence ID" value="RUL85934.1"/>
    <property type="molecule type" value="Genomic_DNA"/>
</dbReference>
<dbReference type="PANTHER" id="PTHR42887:SF2">
    <property type="entry name" value="OS12G0638800 PROTEIN"/>
    <property type="match status" value="1"/>
</dbReference>
<dbReference type="AlphaFoldDB" id="A0A432MGP2"/>
<reference evidence="6 7" key="1">
    <citation type="submission" date="2018-12" db="EMBL/GenBank/DDBJ databases">
        <authorList>
            <person name="Toschakov S.V."/>
        </authorList>
    </citation>
    <scope>NUCLEOTIDE SEQUENCE [LARGE SCALE GENOMIC DNA]</scope>
    <source>
        <strain evidence="6 7">GM2012</strain>
    </source>
</reference>
<feature type="domain" description="RsdA/BaiN/AoA(So)-like insert" evidence="5">
    <location>
        <begin position="219"/>
        <end position="381"/>
    </location>
</feature>
<dbReference type="SUPFAM" id="SSF160996">
    <property type="entry name" value="HI0933 insert domain-like"/>
    <property type="match status" value="1"/>
</dbReference>
<dbReference type="RefSeq" id="WP_126726725.1">
    <property type="nucleotide sequence ID" value="NZ_RYZH01000035.1"/>
</dbReference>
<dbReference type="PANTHER" id="PTHR42887">
    <property type="entry name" value="OS12G0638800 PROTEIN"/>
    <property type="match status" value="1"/>
</dbReference>
<dbReference type="Gene3D" id="1.10.8.260">
    <property type="entry name" value="HI0933 insert domain-like"/>
    <property type="match status" value="1"/>
</dbReference>